<feature type="binding site" evidence="4">
    <location>
        <position position="96"/>
    </location>
    <ligand>
        <name>S-adenosyl-L-methionine</name>
        <dbReference type="ChEBI" id="CHEBI:59789"/>
    </ligand>
</feature>
<keyword evidence="7" id="KW-1185">Reference proteome</keyword>
<gene>
    <name evidence="6" type="ORF">OEV82_14000</name>
</gene>
<dbReference type="Gene3D" id="3.40.50.150">
    <property type="entry name" value="Vaccinia Virus protein VP39"/>
    <property type="match status" value="1"/>
</dbReference>
<name>A0ABT2WIN9_9BACI</name>
<feature type="binding site" evidence="4">
    <location>
        <position position="53"/>
    </location>
    <ligand>
        <name>S-adenosyl-L-methionine</name>
        <dbReference type="ChEBI" id="CHEBI:59789"/>
    </ligand>
</feature>
<dbReference type="RefSeq" id="WP_173658609.1">
    <property type="nucleotide sequence ID" value="NZ_JAOUSE010000059.1"/>
</dbReference>
<keyword evidence="1 4" id="KW-0489">Methyltransferase</keyword>
<comment type="similarity">
    <text evidence="4">Belongs to the methyltransferase superfamily. YrrT family.</text>
</comment>
<dbReference type="HAMAP" id="MF_02100">
    <property type="entry name" value="Methyltr_YrrT"/>
    <property type="match status" value="1"/>
</dbReference>
<evidence type="ECO:0000256" key="1">
    <source>
        <dbReference type="ARBA" id="ARBA00022603"/>
    </source>
</evidence>
<accession>A0ABT2WIN9</accession>
<dbReference type="EC" id="2.1.1.-" evidence="4"/>
<dbReference type="GO" id="GO:0008168">
    <property type="term" value="F:methyltransferase activity"/>
    <property type="evidence" value="ECO:0007669"/>
    <property type="project" value="UniProtKB-KW"/>
</dbReference>
<comment type="caution">
    <text evidence="6">The sequence shown here is derived from an EMBL/GenBank/DDBJ whole genome shotgun (WGS) entry which is preliminary data.</text>
</comment>
<evidence type="ECO:0000313" key="7">
    <source>
        <dbReference type="Proteomes" id="UP001208656"/>
    </source>
</evidence>
<dbReference type="Proteomes" id="UP001208656">
    <property type="component" value="Unassembled WGS sequence"/>
</dbReference>
<sequence length="212" mass="24758">MGREFDQLFDEWALTYDDTVDGKDEQYKEVFSKYEYILNTVARKAKGTVLEFGVGTGNLTKKLIEKGHRVVGIEPSKEMRTIAKQKIPSLDVYDGDFLLFPKIDESIQTIVSSYAFHHLTDEEKEKAFALYASLLQTGEKIVFADTMFENEEARNIIINWAKEKNYDRLVEDLQTEYYTYISILKDILIKNNFTVTFQQMNKFVWILEAIKK</sequence>
<evidence type="ECO:0000313" key="6">
    <source>
        <dbReference type="EMBL" id="MCU9595553.1"/>
    </source>
</evidence>
<dbReference type="PANTHER" id="PTHR43861">
    <property type="entry name" value="TRANS-ACONITATE 2-METHYLTRANSFERASE-RELATED"/>
    <property type="match status" value="1"/>
</dbReference>
<dbReference type="InterPro" id="IPR023553">
    <property type="entry name" value="Uncharacterised_MeTfrase_YrrT"/>
</dbReference>
<dbReference type="InterPro" id="IPR029063">
    <property type="entry name" value="SAM-dependent_MTases_sf"/>
</dbReference>
<dbReference type="CDD" id="cd02440">
    <property type="entry name" value="AdoMet_MTases"/>
    <property type="match status" value="1"/>
</dbReference>
<proteinExistence type="inferred from homology"/>
<keyword evidence="2 4" id="KW-0808">Transferase</keyword>
<protein>
    <recommendedName>
        <fullName evidence="4">Uncharacterized methyltransferase OEV82_14000</fullName>
        <ecNumber evidence="4">2.1.1.-</ecNumber>
    </recommendedName>
</protein>
<keyword evidence="3 4" id="KW-0949">S-adenosyl-L-methionine</keyword>
<dbReference type="Pfam" id="PF13649">
    <property type="entry name" value="Methyltransf_25"/>
    <property type="match status" value="1"/>
</dbReference>
<evidence type="ECO:0000256" key="3">
    <source>
        <dbReference type="ARBA" id="ARBA00022691"/>
    </source>
</evidence>
<evidence type="ECO:0000259" key="5">
    <source>
        <dbReference type="Pfam" id="PF13649"/>
    </source>
</evidence>
<dbReference type="InterPro" id="IPR041698">
    <property type="entry name" value="Methyltransf_25"/>
</dbReference>
<dbReference type="GO" id="GO:0032259">
    <property type="term" value="P:methylation"/>
    <property type="evidence" value="ECO:0007669"/>
    <property type="project" value="UniProtKB-KW"/>
</dbReference>
<feature type="domain" description="Methyltransferase" evidence="5">
    <location>
        <begin position="49"/>
        <end position="138"/>
    </location>
</feature>
<reference evidence="6 7" key="1">
    <citation type="submission" date="2022-10" db="EMBL/GenBank/DDBJ databases">
        <title>Description of Fervidibacillus gen. nov. in the family Fervidibacillaceae fam. nov. with two species, Fervidibacillus albus sp. nov., and Fervidibacillus halotolerans sp. nov., isolated from tidal flat sediments.</title>
        <authorList>
            <person name="Kwon K.K."/>
            <person name="Yang S.-H."/>
        </authorList>
    </citation>
    <scope>NUCLEOTIDE SEQUENCE [LARGE SCALE GENOMIC DNA]</scope>
    <source>
        <strain evidence="6 7">DSM 23332</strain>
    </source>
</reference>
<organism evidence="6 7">
    <name type="scientific">Pallidibacillus thermolactis</name>
    <dbReference type="NCBI Taxonomy" id="251051"/>
    <lineage>
        <taxon>Bacteria</taxon>
        <taxon>Bacillati</taxon>
        <taxon>Bacillota</taxon>
        <taxon>Bacilli</taxon>
        <taxon>Bacillales</taxon>
        <taxon>Bacillaceae</taxon>
        <taxon>Pallidibacillus</taxon>
    </lineage>
</organism>
<comment type="function">
    <text evidence="4">Could be a S-adenosyl-L-methionine-dependent methyltransferase.</text>
</comment>
<dbReference type="EMBL" id="JAOUSE010000059">
    <property type="protein sequence ID" value="MCU9595553.1"/>
    <property type="molecule type" value="Genomic_DNA"/>
</dbReference>
<evidence type="ECO:0000256" key="2">
    <source>
        <dbReference type="ARBA" id="ARBA00022679"/>
    </source>
</evidence>
<feature type="binding site" evidence="4">
    <location>
        <position position="74"/>
    </location>
    <ligand>
        <name>S-adenosyl-L-methionine</name>
        <dbReference type="ChEBI" id="CHEBI:59789"/>
    </ligand>
</feature>
<dbReference type="SUPFAM" id="SSF53335">
    <property type="entry name" value="S-adenosyl-L-methionine-dependent methyltransferases"/>
    <property type="match status" value="1"/>
</dbReference>
<evidence type="ECO:0000256" key="4">
    <source>
        <dbReference type="HAMAP-Rule" id="MF_02100"/>
    </source>
</evidence>